<dbReference type="SUPFAM" id="SSF49785">
    <property type="entry name" value="Galactose-binding domain-like"/>
    <property type="match status" value="2"/>
</dbReference>
<dbReference type="Pfam" id="PF13385">
    <property type="entry name" value="Laminin_G_3"/>
    <property type="match status" value="1"/>
</dbReference>
<feature type="domain" description="Beta-mannosidase-like galactose-binding" evidence="4">
    <location>
        <begin position="1196"/>
        <end position="1268"/>
    </location>
</feature>
<accession>M2SGB1</accession>
<proteinExistence type="predicted"/>
<dbReference type="InterPro" id="IPR054593">
    <property type="entry name" value="Beta-mannosidase-like_N2"/>
</dbReference>
<dbReference type="GO" id="GO:0004553">
    <property type="term" value="F:hydrolase activity, hydrolyzing O-glycosyl compounds"/>
    <property type="evidence" value="ECO:0007669"/>
    <property type="project" value="UniProtKB-ARBA"/>
</dbReference>
<dbReference type="PANTHER" id="PTHR43817:SF1">
    <property type="entry name" value="HYDROLASE, FAMILY 43, PUTATIVE (AFU_ORTHOLOGUE AFUA_3G01660)-RELATED"/>
    <property type="match status" value="1"/>
</dbReference>
<dbReference type="OrthoDB" id="9761519at2"/>
<dbReference type="Gene3D" id="2.60.120.200">
    <property type="match status" value="1"/>
</dbReference>
<evidence type="ECO:0000259" key="4">
    <source>
        <dbReference type="Pfam" id="PF22666"/>
    </source>
</evidence>
<dbReference type="Pfam" id="PF17132">
    <property type="entry name" value="Glyco_hydro_106"/>
    <property type="match status" value="1"/>
</dbReference>
<dbReference type="PANTHER" id="PTHR43817">
    <property type="entry name" value="GLYCOSYL HYDROLASE"/>
    <property type="match status" value="1"/>
</dbReference>
<dbReference type="Gene3D" id="2.60.120.260">
    <property type="entry name" value="Galactose-binding domain-like"/>
    <property type="match status" value="2"/>
</dbReference>
<dbReference type="Pfam" id="PF22666">
    <property type="entry name" value="Glyco_hydro_2_N2"/>
    <property type="match status" value="1"/>
</dbReference>
<evidence type="ECO:0000256" key="3">
    <source>
        <dbReference type="SAM" id="SignalP"/>
    </source>
</evidence>
<dbReference type="PATRIC" id="fig|1234595.3.peg.334"/>
<keyword evidence="2" id="KW-0378">Hydrolase</keyword>
<evidence type="ECO:0000313" key="5">
    <source>
        <dbReference type="EMBL" id="EMD84405.1"/>
    </source>
</evidence>
<feature type="signal peptide" evidence="3">
    <location>
        <begin position="1"/>
        <end position="31"/>
    </location>
</feature>
<organism evidence="5 6">
    <name type="scientific">Pacificimonas flava</name>
    <dbReference type="NCBI Taxonomy" id="1234595"/>
    <lineage>
        <taxon>Bacteria</taxon>
        <taxon>Pseudomonadati</taxon>
        <taxon>Pseudomonadota</taxon>
        <taxon>Alphaproteobacteria</taxon>
        <taxon>Sphingomonadales</taxon>
        <taxon>Sphingosinicellaceae</taxon>
        <taxon>Pacificimonas</taxon>
    </lineage>
</organism>
<evidence type="ECO:0000313" key="6">
    <source>
        <dbReference type="Proteomes" id="UP000011717"/>
    </source>
</evidence>
<keyword evidence="1 3" id="KW-0732">Signal</keyword>
<keyword evidence="6" id="KW-1185">Reference proteome</keyword>
<protein>
    <submittedName>
        <fullName evidence="5">Alpha-L-arabinofuranosidase II</fullName>
    </submittedName>
</protein>
<dbReference type="Proteomes" id="UP000011717">
    <property type="component" value="Unassembled WGS sequence"/>
</dbReference>
<gene>
    <name evidence="5" type="ORF">C725_0335</name>
</gene>
<dbReference type="InterPro" id="IPR013320">
    <property type="entry name" value="ConA-like_dom_sf"/>
</dbReference>
<name>M2SGB1_9SPHN</name>
<dbReference type="RefSeq" id="WP_008599745.1">
    <property type="nucleotide sequence ID" value="NZ_AMRV01000001.1"/>
</dbReference>
<dbReference type="InterPro" id="IPR008979">
    <property type="entry name" value="Galactose-bd-like_sf"/>
</dbReference>
<evidence type="ECO:0000256" key="2">
    <source>
        <dbReference type="ARBA" id="ARBA00022801"/>
    </source>
</evidence>
<dbReference type="NCBIfam" id="NF045579">
    <property type="entry name" value="rhamnoside_JR"/>
    <property type="match status" value="1"/>
</dbReference>
<sequence>MTTDTKRTGARMARLACGVAFGALLAGPAGAQADIPQVSVPQTLTEDGFRTPERDVRPNTLYFWMNGNVTKAGIDTDLQAMRDAGLGGFLVFDGSDDIPKGPVDYLSPEWLDLMTHMMKRAGELDLDMGMQNAPGWSSSGGPWITPELSMQQIVWNETTVEGGRRVRQTLARPYAKRDYYRDAAILAFPASDGDESAYRNAVASMTVGGKAMSPATMFDRDLHSNLETGPEAPLTIEMKGPFAARAVTLYAEKEAPGFSATIEASSDGQTWRSVATVPVGVERGIESPGSANFEEVRARYFRITPERSVRLAEALFYKTPRISEWDIKSEADFAMNRAGEDRPSDLLARYAIDPASVLDISGKVDADGRLDWRAPKGRWTILRFGHTTTGKVNVAASDSGRGLEVDKLSREAVDYQFDESVARVVEAAGPLVGSVFDTLEIDSYEAGLQNWTATMPADFERRNGYEITRWLPALTGRIVGDLDRSNRFLFDFRQTLADLMADNYYGQMERRANAAGLKFMVEAYGPGPFDELQVAGRVQIPMTEYWTRTPWTDNRSVKLVTSAAHVYGKPLVTAEAFTGEAETSRWSDYPYALKALGDLMYVQGVNQLYFHRYAHQPNPNAIPGMTMGPWGFNFDRTNTWFDEAQPWLDTLTRSQYLLQQGKYVADVLYFVGEDSPNQAEYVRPDVSPDTNPLIGRYFEPQMPRGYNYDLVNAEVLIDRARVENGRIMLPNGASYRLLVLPDRLESMTPRLAARLREMVEQGMVLLGPRPQHSPTLRGGTEADAEFREAVDAVWGSAGAAPRNVGQGRVYADGEVGDVLSEIGASPDGICETASPDGKAIWHHRKLEDGDAYFVANRQRRAETVTCDFRVAGKTPELWNPETGETTQPAIYDIGTNRTRVSFPMSPAGSTFVMFRKPATTGIAWAAQEGERFLSADATAAPSVQSPSDNFTLSLWAKPDINLRLMPDETADGRINETGKNYPIPARSGADMHGEGTAVAGLAVGRNGAFVIERESPDSVPAVLVSHEPIAGWTHFALVYRGGTPSLYIDGKLAKTGRKSSRKVFAGGSDAPSWAGITYFFEGNNTPLRTDARALSGEEVAALAAAGPPAPLISPVPAELTVADGGGIRALVWEPGDYSLSTGQSFSADVPEPVTVPGPWRVSFQEGRGAPPSITLPALASLSEHPDPGVRYFAGTATYERQIDVSAEMLRDGRRIYLDLGRVEVLANVTVNGTDLGQVWKEPYRVDITDVAKPGKNSVSIAVTSLWPNRMIGDAQVPDPLDDKYIEGEWPIGERFAEDGSKTVLMAQKITELPEWYLAGEPNPEGERVTFTPWKFFPKDEPLLDSGLLGPVRLLVAEERTLR</sequence>
<dbReference type="SUPFAM" id="SSF49899">
    <property type="entry name" value="Concanavalin A-like lectins/glucanases"/>
    <property type="match status" value="1"/>
</dbReference>
<dbReference type="CDD" id="cd03143">
    <property type="entry name" value="A4_beta-galactosidase_middle_domain"/>
    <property type="match status" value="1"/>
</dbReference>
<feature type="chain" id="PRO_5004024980" evidence="3">
    <location>
        <begin position="32"/>
        <end position="1362"/>
    </location>
</feature>
<dbReference type="EMBL" id="AMRV01000001">
    <property type="protein sequence ID" value="EMD84405.1"/>
    <property type="molecule type" value="Genomic_DNA"/>
</dbReference>
<evidence type="ECO:0000256" key="1">
    <source>
        <dbReference type="ARBA" id="ARBA00022729"/>
    </source>
</evidence>
<comment type="caution">
    <text evidence="5">The sequence shown here is derived from an EMBL/GenBank/DDBJ whole genome shotgun (WGS) entry which is preliminary data.</text>
</comment>
<reference evidence="5 6" key="1">
    <citation type="journal article" date="2013" name="Genome Announc.">
        <title>Draft Genome Sequence of Strain JLT2015T, Belonging to the Family Sphingomonadaceae of the Alphaproteobacteria.</title>
        <authorList>
            <person name="Tang K."/>
            <person name="Liu K."/>
            <person name="Li S."/>
            <person name="Jiao N."/>
        </authorList>
    </citation>
    <scope>NUCLEOTIDE SEQUENCE [LARGE SCALE GENOMIC DNA]</scope>
    <source>
        <strain evidence="5 6">JLT2015</strain>
    </source>
</reference>